<accession>A0A0F9CSA0</accession>
<gene>
    <name evidence="1" type="ORF">LCGC14_2575130</name>
</gene>
<dbReference type="AlphaFoldDB" id="A0A0F9CSA0"/>
<comment type="caution">
    <text evidence="1">The sequence shown here is derived from an EMBL/GenBank/DDBJ whole genome shotgun (WGS) entry which is preliminary data.</text>
</comment>
<organism evidence="1">
    <name type="scientific">marine sediment metagenome</name>
    <dbReference type="NCBI Taxonomy" id="412755"/>
    <lineage>
        <taxon>unclassified sequences</taxon>
        <taxon>metagenomes</taxon>
        <taxon>ecological metagenomes</taxon>
    </lineage>
</organism>
<proteinExistence type="predicted"/>
<reference evidence="1" key="1">
    <citation type="journal article" date="2015" name="Nature">
        <title>Complex archaea that bridge the gap between prokaryotes and eukaryotes.</title>
        <authorList>
            <person name="Spang A."/>
            <person name="Saw J.H."/>
            <person name="Jorgensen S.L."/>
            <person name="Zaremba-Niedzwiedzka K."/>
            <person name="Martijn J."/>
            <person name="Lind A.E."/>
            <person name="van Eijk R."/>
            <person name="Schleper C."/>
            <person name="Guy L."/>
            <person name="Ettema T.J."/>
        </authorList>
    </citation>
    <scope>NUCLEOTIDE SEQUENCE</scope>
</reference>
<name>A0A0F9CSA0_9ZZZZ</name>
<sequence length="119" mass="13393">MIELAIGRRESMNYQKIRDDAQTEANTYDGIYLVSGRRGALIGGVTSAIRGAAAAAGIEYRGQFREARLRLASEVYGRRITSYNDLTDGEIVAINKWVTTRGLELKTWLIERYGQQTKF</sequence>
<evidence type="ECO:0000313" key="1">
    <source>
        <dbReference type="EMBL" id="KKL08511.1"/>
    </source>
</evidence>
<protein>
    <submittedName>
        <fullName evidence="1">Uncharacterized protein</fullName>
    </submittedName>
</protein>
<dbReference type="EMBL" id="LAZR01042851">
    <property type="protein sequence ID" value="KKL08511.1"/>
    <property type="molecule type" value="Genomic_DNA"/>
</dbReference>